<dbReference type="PROSITE" id="PS50297">
    <property type="entry name" value="ANK_REP_REGION"/>
    <property type="match status" value="2"/>
</dbReference>
<gene>
    <name evidence="5" type="ORF">GQ607_014415</name>
</gene>
<dbReference type="InterPro" id="IPR054471">
    <property type="entry name" value="GPIID_WHD"/>
</dbReference>
<dbReference type="EMBL" id="WOWK01000111">
    <property type="protein sequence ID" value="KAF0318386.1"/>
    <property type="molecule type" value="Genomic_DNA"/>
</dbReference>
<accession>A0A8H3ZLS0</accession>
<organism evidence="5 6">
    <name type="scientific">Colletotrichum asianum</name>
    <dbReference type="NCBI Taxonomy" id="702518"/>
    <lineage>
        <taxon>Eukaryota</taxon>
        <taxon>Fungi</taxon>
        <taxon>Dikarya</taxon>
        <taxon>Ascomycota</taxon>
        <taxon>Pezizomycotina</taxon>
        <taxon>Sordariomycetes</taxon>
        <taxon>Hypocreomycetidae</taxon>
        <taxon>Glomerellales</taxon>
        <taxon>Glomerellaceae</taxon>
        <taxon>Colletotrichum</taxon>
        <taxon>Colletotrichum gloeosporioides species complex</taxon>
    </lineage>
</organism>
<dbReference type="InterPro" id="IPR002110">
    <property type="entry name" value="Ankyrin_rpt"/>
</dbReference>
<dbReference type="OrthoDB" id="448455at2759"/>
<evidence type="ECO:0000256" key="1">
    <source>
        <dbReference type="ARBA" id="ARBA00022737"/>
    </source>
</evidence>
<evidence type="ECO:0000259" key="4">
    <source>
        <dbReference type="Pfam" id="PF24883"/>
    </source>
</evidence>
<dbReference type="InterPro" id="IPR027417">
    <property type="entry name" value="P-loop_NTPase"/>
</dbReference>
<dbReference type="InterPro" id="IPR056884">
    <property type="entry name" value="NPHP3-like_N"/>
</dbReference>
<feature type="domain" description="Nephrocystin 3-like N-terminal" evidence="4">
    <location>
        <begin position="141"/>
        <end position="305"/>
    </location>
</feature>
<evidence type="ECO:0000313" key="6">
    <source>
        <dbReference type="Proteomes" id="UP000434172"/>
    </source>
</evidence>
<keyword evidence="2" id="KW-0040">ANK repeat</keyword>
<dbReference type="Pfam" id="PF24883">
    <property type="entry name" value="NPHP3_N"/>
    <property type="match status" value="1"/>
</dbReference>
<dbReference type="PANTHER" id="PTHR10039:SF15">
    <property type="entry name" value="NACHT DOMAIN-CONTAINING PROTEIN"/>
    <property type="match status" value="1"/>
</dbReference>
<protein>
    <submittedName>
        <fullName evidence="5">Ankyrin repeat protein</fullName>
    </submittedName>
</protein>
<dbReference type="Proteomes" id="UP000434172">
    <property type="component" value="Unassembled WGS sequence"/>
</dbReference>
<keyword evidence="6" id="KW-1185">Reference proteome</keyword>
<feature type="repeat" description="ANK" evidence="2">
    <location>
        <begin position="626"/>
        <end position="651"/>
    </location>
</feature>
<sequence>MSFGFGMVLQGIDLIKDDLDDYETHALEAPVRECSKLLNEIESLFKADDHSSQQSKVSRLKRIKLDVDQVQKLRLRVSLNVQLLHVVKQFKDSHAIKVIGDQVSTLKDDSANQQRQKILEWLDRDNYYPQYRKHLERRQQGSCQWFLESTGVQTWIANKGDGLLCHGIPGCGKTVISSIVIDHLFRQFERDKNIGILFIFCDAQDQEEGTFHRYVSNVTKQLVRAQSEIPASVRELYEMHQKLHSSPREMETVDLLFRLATTCTSRLFIIVDGLDECQPNVLRKLIQWISQLQRDGEANVLLTTRSIPEIVNDAKLSRCRYFEIRARDDDVRQFVSSSIPSMRFKERDDPLLQEEITSVISKRAEGMFLLAELMVESVKDMRTPRQVRKALYGGPRRYTEYYHDAWMRVKKQNETDARLAMSVISWVVCAKRPLGIAELQHALATEDEEQIYEDNMFSAEDILSVCLGLVRVDAHSNVRLVHQTTVEFFEAEKNNAGFFQSADAEMASICVRYLSFDQIRRSAERSSGELQNIHFGHTLDKNIPFGQYAAVHWGDHARDARRFPYCVWEFLDNPAALATSWKMFAKARTGKVPLKRAHIAALFGILHVFEGRFLMPEETFAYEGDSRRMPLYFAVREGHADVVKLLLDSPALLRQLRVPETFHENVFHSQNPAPHSAIRAMLAEAVEVRSATTVDVLIKFCAREKLRAEVPREAWPLVDRASREDTSVLKALVGQHDTAEGFSIEIIAELGLQIEPSLVSYTTLIYAASKGNVGVVELLWRIGASLEARDGLGKTPLRCAVESGRLDVVIRLHNYGAKVDVKGGEEPLLSLAARSGNVDVVYYVINNLGQNPNEKDVDNHLPIQSALSSLERCYSLSKLRDESVERHEEVVKVFLSKLDIDNPHAMYQSALQLALENKSPSLPHYVASEMIKNPNSSDPQPLYHSIMRQAIMYGKCDIVDLLISQADFDINRRSENDTTALEIAQEYGFRRICEALLDGGAFSGDIETLPTGLQRVKIPGGWYYWKRRR</sequence>
<evidence type="ECO:0000313" key="5">
    <source>
        <dbReference type="EMBL" id="KAF0318386.1"/>
    </source>
</evidence>
<comment type="caution">
    <text evidence="5">The sequence shown here is derived from an EMBL/GenBank/DDBJ whole genome shotgun (WGS) entry which is preliminary data.</text>
</comment>
<dbReference type="PANTHER" id="PTHR10039">
    <property type="entry name" value="AMELOGENIN"/>
    <property type="match status" value="1"/>
</dbReference>
<evidence type="ECO:0000256" key="2">
    <source>
        <dbReference type="PROSITE-ProRule" id="PRU00023"/>
    </source>
</evidence>
<dbReference type="Pfam" id="PF00023">
    <property type="entry name" value="Ank"/>
    <property type="match status" value="1"/>
</dbReference>
<keyword evidence="1" id="KW-0677">Repeat</keyword>
<dbReference type="Gene3D" id="1.25.40.20">
    <property type="entry name" value="Ankyrin repeat-containing domain"/>
    <property type="match status" value="1"/>
</dbReference>
<dbReference type="SUPFAM" id="SSF52540">
    <property type="entry name" value="P-loop containing nucleoside triphosphate hydrolases"/>
    <property type="match status" value="1"/>
</dbReference>
<dbReference type="SUPFAM" id="SSF48403">
    <property type="entry name" value="Ankyrin repeat"/>
    <property type="match status" value="1"/>
</dbReference>
<dbReference type="SMART" id="SM00248">
    <property type="entry name" value="ANK"/>
    <property type="match status" value="8"/>
</dbReference>
<dbReference type="Pfam" id="PF22939">
    <property type="entry name" value="WHD_GPIID"/>
    <property type="match status" value="1"/>
</dbReference>
<name>A0A8H3ZLS0_9PEZI</name>
<feature type="domain" description="GPI inositol-deacylase winged helix" evidence="3">
    <location>
        <begin position="417"/>
        <end position="498"/>
    </location>
</feature>
<reference evidence="5 6" key="1">
    <citation type="submission" date="2019-12" db="EMBL/GenBank/DDBJ databases">
        <title>A genome sequence resource for the geographically widespread anthracnose pathogen Colletotrichum asianum.</title>
        <authorList>
            <person name="Meng Y."/>
        </authorList>
    </citation>
    <scope>NUCLEOTIDE SEQUENCE [LARGE SCALE GENOMIC DNA]</scope>
    <source>
        <strain evidence="5 6">ICMP 18580</strain>
    </source>
</reference>
<feature type="repeat" description="ANK" evidence="2">
    <location>
        <begin position="792"/>
        <end position="824"/>
    </location>
</feature>
<evidence type="ECO:0000259" key="3">
    <source>
        <dbReference type="Pfam" id="PF22939"/>
    </source>
</evidence>
<proteinExistence type="predicted"/>
<feature type="repeat" description="ANK" evidence="2">
    <location>
        <begin position="759"/>
        <end position="791"/>
    </location>
</feature>
<dbReference type="PROSITE" id="PS50088">
    <property type="entry name" value="ANK_REPEAT"/>
    <property type="match status" value="3"/>
</dbReference>
<dbReference type="AlphaFoldDB" id="A0A8H3ZLS0"/>
<dbReference type="Pfam" id="PF12796">
    <property type="entry name" value="Ank_2"/>
    <property type="match status" value="1"/>
</dbReference>
<dbReference type="InterPro" id="IPR036770">
    <property type="entry name" value="Ankyrin_rpt-contain_sf"/>
</dbReference>
<dbReference type="Gene3D" id="3.40.50.300">
    <property type="entry name" value="P-loop containing nucleotide triphosphate hydrolases"/>
    <property type="match status" value="1"/>
</dbReference>